<keyword evidence="3 4" id="KW-0808">Transferase</keyword>
<dbReference type="PANTHER" id="PTHR11926:SF1413">
    <property type="entry name" value="GLYCOSYLTRANSFERASE"/>
    <property type="match status" value="1"/>
</dbReference>
<dbReference type="Gene3D" id="3.40.50.2000">
    <property type="entry name" value="Glycogen Phosphorylase B"/>
    <property type="match status" value="2"/>
</dbReference>
<dbReference type="PANTHER" id="PTHR11926">
    <property type="entry name" value="GLUCOSYL/GLUCURONOSYL TRANSFERASES"/>
    <property type="match status" value="1"/>
</dbReference>
<evidence type="ECO:0000256" key="1">
    <source>
        <dbReference type="ARBA" id="ARBA00009995"/>
    </source>
</evidence>
<dbReference type="CDD" id="cd03784">
    <property type="entry name" value="GT1_Gtf-like"/>
    <property type="match status" value="1"/>
</dbReference>
<evidence type="ECO:0000256" key="3">
    <source>
        <dbReference type="ARBA" id="ARBA00022679"/>
    </source>
</evidence>
<comment type="similarity">
    <text evidence="1 4">Belongs to the UDP-glycosyltransferase family.</text>
</comment>
<dbReference type="InterPro" id="IPR002213">
    <property type="entry name" value="UDP_glucos_trans"/>
</dbReference>
<evidence type="ECO:0000256" key="2">
    <source>
        <dbReference type="ARBA" id="ARBA00022676"/>
    </source>
</evidence>
<dbReference type="Pfam" id="PF00201">
    <property type="entry name" value="UDPGT"/>
    <property type="match status" value="1"/>
</dbReference>
<evidence type="ECO:0000313" key="6">
    <source>
        <dbReference type="Proteomes" id="UP000694864"/>
    </source>
</evidence>
<evidence type="ECO:0000256" key="4">
    <source>
        <dbReference type="RuleBase" id="RU003718"/>
    </source>
</evidence>
<dbReference type="SUPFAM" id="SSF53756">
    <property type="entry name" value="UDP-Glycosyltransferase/glycogen phosphorylase"/>
    <property type="match status" value="1"/>
</dbReference>
<dbReference type="InterPro" id="IPR035595">
    <property type="entry name" value="UDP_glycos_trans_CS"/>
</dbReference>
<reference evidence="6" key="1">
    <citation type="journal article" date="2014" name="Nat. Commun.">
        <title>The emerging biofuel crop Camelina sativa retains a highly undifferentiated hexaploid genome structure.</title>
        <authorList>
            <person name="Kagale S."/>
            <person name="Koh C."/>
            <person name="Nixon J."/>
            <person name="Bollina V."/>
            <person name="Clarke W.E."/>
            <person name="Tuteja R."/>
            <person name="Spillane C."/>
            <person name="Robinson S.J."/>
            <person name="Links M.G."/>
            <person name="Clarke C."/>
            <person name="Higgins E.E."/>
            <person name="Huebert T."/>
            <person name="Sharpe A.G."/>
            <person name="Parkin I.A."/>
        </authorList>
    </citation>
    <scope>NUCLEOTIDE SEQUENCE [LARGE SCALE GENOMIC DNA]</scope>
    <source>
        <strain evidence="6">cv. DH55</strain>
    </source>
</reference>
<reference evidence="7" key="2">
    <citation type="submission" date="2025-08" db="UniProtKB">
        <authorList>
            <consortium name="RefSeq"/>
        </authorList>
    </citation>
    <scope>IDENTIFICATION</scope>
    <source>
        <tissue evidence="7">Leaf</tissue>
    </source>
</reference>
<dbReference type="GeneID" id="104702769"/>
<organism evidence="6 7">
    <name type="scientific">Camelina sativa</name>
    <name type="common">False flax</name>
    <name type="synonym">Myagrum sativum</name>
    <dbReference type="NCBI Taxonomy" id="90675"/>
    <lineage>
        <taxon>Eukaryota</taxon>
        <taxon>Viridiplantae</taxon>
        <taxon>Streptophyta</taxon>
        <taxon>Embryophyta</taxon>
        <taxon>Tracheophyta</taxon>
        <taxon>Spermatophyta</taxon>
        <taxon>Magnoliopsida</taxon>
        <taxon>eudicotyledons</taxon>
        <taxon>Gunneridae</taxon>
        <taxon>Pentapetalae</taxon>
        <taxon>rosids</taxon>
        <taxon>malvids</taxon>
        <taxon>Brassicales</taxon>
        <taxon>Brassicaceae</taxon>
        <taxon>Camelineae</taxon>
        <taxon>Camelina</taxon>
    </lineage>
</organism>
<proteinExistence type="inferred from homology"/>
<evidence type="ECO:0000256" key="5">
    <source>
        <dbReference type="RuleBase" id="RU362057"/>
    </source>
</evidence>
<accession>A0ABM0SW45</accession>
<evidence type="ECO:0000313" key="7">
    <source>
        <dbReference type="RefSeq" id="XP_010416989.1"/>
    </source>
</evidence>
<protein>
    <recommendedName>
        <fullName evidence="5">Glycosyltransferase</fullName>
        <ecNumber evidence="5">2.4.1.-</ecNumber>
    </recommendedName>
</protein>
<keyword evidence="6" id="KW-1185">Reference proteome</keyword>
<keyword evidence="2 4" id="KW-0328">Glycosyltransferase</keyword>
<sequence length="492" mass="55078">MNFQSSSPSSPIHVMLVSFVGQGSVSPLLRLGKLIASKGTLVTFVTPDFWASKMRQANKIVDGELQPVGSGSIRFESFDKEWTEDDSQRGGVPLYMSHLENIGKRDVSKLVRRYKDKNEPISCLINHPFIPWVCDVAEEFNIPCALLWVQSCVCFSAYYHYQNGAVSFPTETEPWLDVKLPCVPLLKHDEIPNFLHPSSQFAGLRQAILGQFKNLRKPFCVLINSFDTLEQEVIHYMSTLCPIKTIGPLSFFAKAVTSDVSADMCKPSDQCLDWLDSRPKSSVVYIPFGTVAYFNQEQMEEIAHGVLKSGLSFLWVIRPPMQALNLKTNVLPQELLEATRRGKGKIVDWCPQEQVLAHLSVMCFVTHCGWNSTMEALSFGVPVVCLPQWGDQVTNAVYLIDVFKMGVRLGRGAMEDRVVLRKEVTEKLLEATVGEKAEELRKNALKWKAKTEAAVAPGGSSDKNLWEYMEKLGVGVSEVNVLNSQKKPNMHA</sequence>
<dbReference type="Proteomes" id="UP000694864">
    <property type="component" value="Chromosome 7"/>
</dbReference>
<dbReference type="EC" id="2.4.1.-" evidence="5"/>
<gene>
    <name evidence="7" type="primary">LOC104702769</name>
</gene>
<dbReference type="PROSITE" id="PS00375">
    <property type="entry name" value="UDPGT"/>
    <property type="match status" value="1"/>
</dbReference>
<dbReference type="RefSeq" id="XP_010416989.1">
    <property type="nucleotide sequence ID" value="XM_010418687.2"/>
</dbReference>
<name>A0ABM0SW45_CAMSA</name>